<comment type="caution">
    <text evidence="1">The sequence shown here is derived from an EMBL/GenBank/DDBJ whole genome shotgun (WGS) entry which is preliminary data.</text>
</comment>
<dbReference type="EMBL" id="JABXYM010000001">
    <property type="protein sequence ID" value="MCR6097135.1"/>
    <property type="molecule type" value="Genomic_DNA"/>
</dbReference>
<evidence type="ECO:0000313" key="1">
    <source>
        <dbReference type="EMBL" id="MCR6097135.1"/>
    </source>
</evidence>
<gene>
    <name evidence="1" type="ORF">HXA33_11245</name>
</gene>
<dbReference type="AlphaFoldDB" id="A0A9Q4B379"/>
<protein>
    <recommendedName>
        <fullName evidence="3">Lipoprotein</fullName>
    </recommendedName>
</protein>
<evidence type="ECO:0008006" key="3">
    <source>
        <dbReference type="Google" id="ProtNLM"/>
    </source>
</evidence>
<dbReference type="PROSITE" id="PS51257">
    <property type="entry name" value="PROKAR_LIPOPROTEIN"/>
    <property type="match status" value="1"/>
</dbReference>
<organism evidence="1 2">
    <name type="scientific">Salipaludibacillus agaradhaerens</name>
    <name type="common">Bacillus agaradhaerens</name>
    <dbReference type="NCBI Taxonomy" id="76935"/>
    <lineage>
        <taxon>Bacteria</taxon>
        <taxon>Bacillati</taxon>
        <taxon>Bacillota</taxon>
        <taxon>Bacilli</taxon>
        <taxon>Bacillales</taxon>
        <taxon>Bacillaceae</taxon>
    </lineage>
</organism>
<dbReference type="Proteomes" id="UP001057753">
    <property type="component" value="Unassembled WGS sequence"/>
</dbReference>
<evidence type="ECO:0000313" key="2">
    <source>
        <dbReference type="Proteomes" id="UP001057753"/>
    </source>
</evidence>
<dbReference type="RefSeq" id="WP_257821566.1">
    <property type="nucleotide sequence ID" value="NZ_JABXYM010000001.1"/>
</dbReference>
<name>A0A9Q4B379_SALAG</name>
<accession>A0A9Q4B379</accession>
<reference evidence="1" key="1">
    <citation type="submission" date="2020-06" db="EMBL/GenBank/DDBJ databases">
        <title>Insight into the genomes of haloalkaliphilic bacilli from Kenyan soda lakes.</title>
        <authorList>
            <person name="Mwirichia R."/>
            <person name="Villamizar G.C."/>
            <person name="Poehlein A."/>
            <person name="Mugweru J."/>
            <person name="Kipnyargis A."/>
            <person name="Kiplimo D."/>
            <person name="Orwa P."/>
            <person name="Daniel R."/>
        </authorList>
    </citation>
    <scope>NUCLEOTIDE SEQUENCE</scope>
    <source>
        <strain evidence="1">B1096_S55</strain>
    </source>
</reference>
<keyword evidence="2" id="KW-1185">Reference proteome</keyword>
<proteinExistence type="predicted"/>
<sequence length="174" mass="19651">MTIRGLLKYVMIVVLVVLLASCTQTDSTLTQAKQELPFPVLYPEEVPEGWAVDETIYEDRLLVIIFNNNQEGQIELVQDQNIQGLDVDELRNHVLSNVPVGSEFLVNHEVVEVGEYVGELAYFTDPISTLQYTFVQKNELFTENIGPIPYYQVIGKGVSSDELKEFIHTLEAST</sequence>